<evidence type="ECO:0000256" key="7">
    <source>
        <dbReference type="SAM" id="Phobius"/>
    </source>
</evidence>
<keyword evidence="4 7" id="KW-1133">Transmembrane helix</keyword>
<dbReference type="GO" id="GO:0032979">
    <property type="term" value="P:protein insertion into mitochondrial inner membrane from matrix"/>
    <property type="evidence" value="ECO:0007669"/>
    <property type="project" value="TreeGrafter"/>
</dbReference>
<dbReference type="Proteomes" id="UP000008370">
    <property type="component" value="Unassembled WGS sequence"/>
</dbReference>
<organism evidence="9 10">
    <name type="scientific">Phanerochaete carnosa (strain HHB-10118-sp)</name>
    <name type="common">White-rot fungus</name>
    <name type="synonym">Peniophora carnosa</name>
    <dbReference type="NCBI Taxonomy" id="650164"/>
    <lineage>
        <taxon>Eukaryota</taxon>
        <taxon>Fungi</taxon>
        <taxon>Dikarya</taxon>
        <taxon>Basidiomycota</taxon>
        <taxon>Agaricomycotina</taxon>
        <taxon>Agaricomycetes</taxon>
        <taxon>Polyporales</taxon>
        <taxon>Phanerochaetaceae</taxon>
        <taxon>Phanerochaete</taxon>
    </lineage>
</organism>
<evidence type="ECO:0000256" key="4">
    <source>
        <dbReference type="ARBA" id="ARBA00022989"/>
    </source>
</evidence>
<dbReference type="AlphaFoldDB" id="K5V8Q2"/>
<dbReference type="OrthoDB" id="2436667at2759"/>
<evidence type="ECO:0000313" key="9">
    <source>
        <dbReference type="EMBL" id="EKM59206.1"/>
    </source>
</evidence>
<proteinExistence type="inferred from homology"/>
<gene>
    <name evidence="9" type="ORF">PHACADRAFT_58328</name>
</gene>
<dbReference type="GeneID" id="18920099"/>
<comment type="subcellular location">
    <subcellularLocation>
        <location evidence="1 6">Membrane</location>
        <topology evidence="1 6">Multi-pass membrane protein</topology>
    </subcellularLocation>
</comment>
<accession>K5V8Q2</accession>
<dbReference type="HOGENOM" id="CLU_946550_0_0_1"/>
<dbReference type="PANTHER" id="PTHR12428">
    <property type="entry name" value="OXA1"/>
    <property type="match status" value="1"/>
</dbReference>
<feature type="non-terminal residue" evidence="9">
    <location>
        <position position="260"/>
    </location>
</feature>
<comment type="similarity">
    <text evidence="2 6">Belongs to the OXA1/ALB3/YidC family.</text>
</comment>
<dbReference type="InterPro" id="IPR001708">
    <property type="entry name" value="YidC/ALB3/OXA1/COX18"/>
</dbReference>
<keyword evidence="3 6" id="KW-0812">Transmembrane</keyword>
<evidence type="ECO:0000256" key="5">
    <source>
        <dbReference type="ARBA" id="ARBA00023136"/>
    </source>
</evidence>
<dbReference type="STRING" id="650164.K5V8Q2"/>
<evidence type="ECO:0000256" key="6">
    <source>
        <dbReference type="RuleBase" id="RU003945"/>
    </source>
</evidence>
<protein>
    <recommendedName>
        <fullName evidence="8">Membrane insertase YidC/Oxa/ALB C-terminal domain-containing protein</fullName>
    </recommendedName>
</protein>
<dbReference type="Pfam" id="PF02096">
    <property type="entry name" value="60KD_IMP"/>
    <property type="match status" value="1"/>
</dbReference>
<evidence type="ECO:0000313" key="10">
    <source>
        <dbReference type="Proteomes" id="UP000008370"/>
    </source>
</evidence>
<reference evidence="9 10" key="1">
    <citation type="journal article" date="2012" name="BMC Genomics">
        <title>Comparative genomics of the white-rot fungi, Phanerochaete carnosa and P. chrysosporium, to elucidate the genetic basis of the distinct wood types they colonize.</title>
        <authorList>
            <person name="Suzuki H."/>
            <person name="MacDonald J."/>
            <person name="Syed K."/>
            <person name="Salamov A."/>
            <person name="Hori C."/>
            <person name="Aerts A."/>
            <person name="Henrissat B."/>
            <person name="Wiebenga A."/>
            <person name="vanKuyk P.A."/>
            <person name="Barry K."/>
            <person name="Lindquist E."/>
            <person name="LaButti K."/>
            <person name="Lapidus A."/>
            <person name="Lucas S."/>
            <person name="Coutinho P."/>
            <person name="Gong Y."/>
            <person name="Samejima M."/>
            <person name="Mahadevan R."/>
            <person name="Abou-Zaid M."/>
            <person name="de Vries R.P."/>
            <person name="Igarashi K."/>
            <person name="Yadav J.S."/>
            <person name="Grigoriev I.V."/>
            <person name="Master E.R."/>
        </authorList>
    </citation>
    <scope>NUCLEOTIDE SEQUENCE [LARGE SCALE GENOMIC DNA]</scope>
    <source>
        <strain evidence="9 10">HHB-10118-sp</strain>
    </source>
</reference>
<feature type="non-terminal residue" evidence="9">
    <location>
        <position position="1"/>
    </location>
</feature>
<dbReference type="FunCoup" id="K5V8Q2">
    <property type="interactions" value="40"/>
</dbReference>
<sequence>FLDLALAIPFPEYIPPYSGTIILLTVATRTILTLPFSIWARKRQRKTEEVVIPLLKAERPAILRKVHEEMQRDGFRGNREEAMKEHAGRAQSLIKARQKELAKQHGCSVLPTMLIPPLSQLPLFVGFSMMLGRVSAPPTVLDSESFLTFTSLSHGDPTGTLPIILGVITFANVDASRWFMTAEARAREQQVAEWTTKRRAAGETVIEPKKIFQASLRVASVGRILIALLVPGSIQLYWVTSAAFGLLQTWALDWWEFRRR</sequence>
<keyword evidence="10" id="KW-1185">Reference proteome</keyword>
<dbReference type="InterPro" id="IPR028055">
    <property type="entry name" value="YidC/Oxa/ALB_C"/>
</dbReference>
<evidence type="ECO:0000256" key="2">
    <source>
        <dbReference type="ARBA" id="ARBA00009877"/>
    </source>
</evidence>
<evidence type="ECO:0000256" key="1">
    <source>
        <dbReference type="ARBA" id="ARBA00004141"/>
    </source>
</evidence>
<feature type="transmembrane region" description="Helical" evidence="7">
    <location>
        <begin position="20"/>
        <end position="40"/>
    </location>
</feature>
<dbReference type="RefSeq" id="XP_007391341.1">
    <property type="nucleotide sequence ID" value="XM_007391279.1"/>
</dbReference>
<dbReference type="GO" id="GO:0033617">
    <property type="term" value="P:mitochondrial respiratory chain complex IV assembly"/>
    <property type="evidence" value="ECO:0007669"/>
    <property type="project" value="TreeGrafter"/>
</dbReference>
<dbReference type="KEGG" id="pco:PHACADRAFT_58328"/>
<evidence type="ECO:0000259" key="8">
    <source>
        <dbReference type="Pfam" id="PF02096"/>
    </source>
</evidence>
<dbReference type="GO" id="GO:0032977">
    <property type="term" value="F:membrane insertase activity"/>
    <property type="evidence" value="ECO:0007669"/>
    <property type="project" value="InterPro"/>
</dbReference>
<dbReference type="InParanoid" id="K5V8Q2"/>
<name>K5V8Q2_PHACS</name>
<dbReference type="EMBL" id="JH930469">
    <property type="protein sequence ID" value="EKM59206.1"/>
    <property type="molecule type" value="Genomic_DNA"/>
</dbReference>
<dbReference type="PANTHER" id="PTHR12428:SF65">
    <property type="entry name" value="CYTOCHROME C OXIDASE ASSEMBLY PROTEIN COX18, MITOCHONDRIAL"/>
    <property type="match status" value="1"/>
</dbReference>
<keyword evidence="5 7" id="KW-0472">Membrane</keyword>
<feature type="domain" description="Membrane insertase YidC/Oxa/ALB C-terminal" evidence="8">
    <location>
        <begin position="21"/>
        <end position="251"/>
    </location>
</feature>
<evidence type="ECO:0000256" key="3">
    <source>
        <dbReference type="ARBA" id="ARBA00022692"/>
    </source>
</evidence>
<dbReference type="GO" id="GO:0005743">
    <property type="term" value="C:mitochondrial inner membrane"/>
    <property type="evidence" value="ECO:0007669"/>
    <property type="project" value="TreeGrafter"/>
</dbReference>